<name>A0A7R9QC66_9ACAR</name>
<dbReference type="Proteomes" id="UP000759131">
    <property type="component" value="Unassembled WGS sequence"/>
</dbReference>
<keyword evidence="3" id="KW-0325">Glycoprotein</keyword>
<dbReference type="PANTHER" id="PTHR11412:SF136">
    <property type="entry name" value="CD109 ANTIGEN"/>
    <property type="match status" value="1"/>
</dbReference>
<evidence type="ECO:0000256" key="5">
    <source>
        <dbReference type="ARBA" id="ARBA00063781"/>
    </source>
</evidence>
<evidence type="ECO:0000259" key="7">
    <source>
        <dbReference type="Pfam" id="PF01835"/>
    </source>
</evidence>
<dbReference type="InterPro" id="IPR002890">
    <property type="entry name" value="MG2"/>
</dbReference>
<comment type="subunit">
    <text evidence="5">Heterodimer of a TEP1-N chain and an TEP1-C chain non-covalently linked. Forms a complex composed of TEP1-N and TEP1-C heterodimer, LRIM1 and APL1C; the interaction stabilizes TEP1-N and TEP1-C heterodimer, prevents its binding to tissues while circulating in the hemolymph and protects the thioester bond from hydrolysis. Mature TEP1 and to a lesser extent full-length TEP1 interact with SPCLIP1; the interaction is induced by microbial infection.</text>
</comment>
<keyword evidence="2" id="KW-0882">Thioester bond</keyword>
<dbReference type="GO" id="GO:0004866">
    <property type="term" value="F:endopeptidase inhibitor activity"/>
    <property type="evidence" value="ECO:0007669"/>
    <property type="project" value="InterPro"/>
</dbReference>
<dbReference type="Gene3D" id="2.60.40.10">
    <property type="entry name" value="Immunoglobulins"/>
    <property type="match status" value="1"/>
</dbReference>
<sequence length="535" mass="58419">MPSGQSPIARVSTLDSAIPTATAPVLTLCAGPITLALTSMGAGMANGSKPMYAVVAPNVLRPNTNYHISVSLYDIPAPIEVNASVIGPAHSVSTGAVAVGTAESKVLTLAIGDWPEGRYKLRVEGKGVNFTKYDEDVAITRDGFLNELSLNYEAKCLLVFIQTDKATYKPGQKVQFRAVVFNLSLFRQNNIPIDIHIKDGNGMPVIEWTKLYPKNGVISEELQLSAQPVLGDWTIGVTAFRHNTTKTFTVAAEDVLPTITVKLVLPTYLTTNRTEVVAIVKAIDANGKAVKGELTLNVRTRDHSKYSIKTTIDGSATISVNLVEDLELNVRHIGNYGFEITFTAQVVETVTGKQYNTSKTIDIYDRDVRQLRQVVNSPNTYKPGLKNTFIVKVVTHDDKPVADSGPQLKLKYGYSLNESEWRDTPLLLSPTNGLIKFDVFPPRDIDTMVIKAEYMGHTYDLDTTKAITSSGHYLQVIRSDTTDIAVGRDVKFVVNATEPIGRLVCEVMGRGDIAWAKSFDIPTNISAGYEFSVAT</sequence>
<protein>
    <recommendedName>
        <fullName evidence="6">TEP1-F</fullName>
    </recommendedName>
</protein>
<evidence type="ECO:0000313" key="9">
    <source>
        <dbReference type="Proteomes" id="UP000759131"/>
    </source>
</evidence>
<feature type="non-terminal residue" evidence="8">
    <location>
        <position position="1"/>
    </location>
</feature>
<evidence type="ECO:0000256" key="1">
    <source>
        <dbReference type="ARBA" id="ARBA00022729"/>
    </source>
</evidence>
<evidence type="ECO:0000256" key="2">
    <source>
        <dbReference type="ARBA" id="ARBA00022966"/>
    </source>
</evidence>
<evidence type="ECO:0000256" key="3">
    <source>
        <dbReference type="ARBA" id="ARBA00023180"/>
    </source>
</evidence>
<dbReference type="FunFam" id="2.60.40.1930:FF:000001">
    <property type="entry name" value="CD109 isoform 3"/>
    <property type="match status" value="1"/>
</dbReference>
<gene>
    <name evidence="8" type="ORF">OSB1V03_LOCUS17538</name>
</gene>
<comment type="function">
    <text evidence="4">Binds covalently through a thioester bond to the pathogen surface resulting in pathogen clearance.</text>
</comment>
<dbReference type="EMBL" id="OC875893">
    <property type="protein sequence ID" value="CAD7638788.1"/>
    <property type="molecule type" value="Genomic_DNA"/>
</dbReference>
<dbReference type="Gene3D" id="2.60.40.1940">
    <property type="match status" value="1"/>
</dbReference>
<dbReference type="AlphaFoldDB" id="A0A7R9QC66"/>
<evidence type="ECO:0000256" key="6">
    <source>
        <dbReference type="ARBA" id="ARBA00078071"/>
    </source>
</evidence>
<dbReference type="Pfam" id="PF01835">
    <property type="entry name" value="MG2"/>
    <property type="match status" value="1"/>
</dbReference>
<reference evidence="8" key="1">
    <citation type="submission" date="2020-11" db="EMBL/GenBank/DDBJ databases">
        <authorList>
            <person name="Tran Van P."/>
        </authorList>
    </citation>
    <scope>NUCLEOTIDE SEQUENCE</scope>
</reference>
<proteinExistence type="predicted"/>
<keyword evidence="1" id="KW-0732">Signal</keyword>
<dbReference type="Gene3D" id="2.60.40.1930">
    <property type="match status" value="2"/>
</dbReference>
<dbReference type="PANTHER" id="PTHR11412">
    <property type="entry name" value="MACROGLOBULIN / COMPLEMENT"/>
    <property type="match status" value="1"/>
</dbReference>
<keyword evidence="9" id="KW-1185">Reference proteome</keyword>
<dbReference type="InterPro" id="IPR013783">
    <property type="entry name" value="Ig-like_fold"/>
</dbReference>
<dbReference type="Gene3D" id="2.60.40.2950">
    <property type="match status" value="1"/>
</dbReference>
<feature type="domain" description="Macroglobulin" evidence="7">
    <location>
        <begin position="159"/>
        <end position="250"/>
    </location>
</feature>
<dbReference type="InterPro" id="IPR050473">
    <property type="entry name" value="A2M/Complement_sys"/>
</dbReference>
<evidence type="ECO:0000313" key="8">
    <source>
        <dbReference type="EMBL" id="CAD7638788.1"/>
    </source>
</evidence>
<organism evidence="8">
    <name type="scientific">Medioppia subpectinata</name>
    <dbReference type="NCBI Taxonomy" id="1979941"/>
    <lineage>
        <taxon>Eukaryota</taxon>
        <taxon>Metazoa</taxon>
        <taxon>Ecdysozoa</taxon>
        <taxon>Arthropoda</taxon>
        <taxon>Chelicerata</taxon>
        <taxon>Arachnida</taxon>
        <taxon>Acari</taxon>
        <taxon>Acariformes</taxon>
        <taxon>Sarcoptiformes</taxon>
        <taxon>Oribatida</taxon>
        <taxon>Brachypylina</taxon>
        <taxon>Oppioidea</taxon>
        <taxon>Oppiidae</taxon>
        <taxon>Medioppia</taxon>
    </lineage>
</organism>
<accession>A0A7R9QC66</accession>
<dbReference type="OrthoDB" id="6510601at2759"/>
<evidence type="ECO:0000256" key="4">
    <source>
        <dbReference type="ARBA" id="ARBA00057615"/>
    </source>
</evidence>
<dbReference type="EMBL" id="CAJPIZ010021318">
    <property type="protein sequence ID" value="CAG2117585.1"/>
    <property type="molecule type" value="Genomic_DNA"/>
</dbReference>